<keyword evidence="2" id="KW-0805">Transcription regulation</keyword>
<protein>
    <submittedName>
        <fullName evidence="5">LysR family transcriptional regulator</fullName>
    </submittedName>
</protein>
<dbReference type="InterPro" id="IPR005119">
    <property type="entry name" value="LysR_subst-bd"/>
</dbReference>
<evidence type="ECO:0000256" key="4">
    <source>
        <dbReference type="ARBA" id="ARBA00023163"/>
    </source>
</evidence>
<gene>
    <name evidence="5" type="ORF">FNA67_06020</name>
</gene>
<keyword evidence="4" id="KW-0804">Transcription</keyword>
<dbReference type="Pfam" id="PF03466">
    <property type="entry name" value="LysR_substrate"/>
    <property type="match status" value="1"/>
</dbReference>
<dbReference type="GO" id="GO:0043565">
    <property type="term" value="F:sequence-specific DNA binding"/>
    <property type="evidence" value="ECO:0007669"/>
    <property type="project" value="TreeGrafter"/>
</dbReference>
<dbReference type="Proteomes" id="UP000321062">
    <property type="component" value="Chromosome"/>
</dbReference>
<accession>A0A5B9DL35</accession>
<dbReference type="PRINTS" id="PR00039">
    <property type="entry name" value="HTHLYSR"/>
</dbReference>
<dbReference type="PROSITE" id="PS50931">
    <property type="entry name" value="HTH_LYSR"/>
    <property type="match status" value="1"/>
</dbReference>
<comment type="similarity">
    <text evidence="1">Belongs to the LysR transcriptional regulatory family.</text>
</comment>
<evidence type="ECO:0000313" key="6">
    <source>
        <dbReference type="Proteomes" id="UP000321062"/>
    </source>
</evidence>
<evidence type="ECO:0000256" key="3">
    <source>
        <dbReference type="ARBA" id="ARBA00023125"/>
    </source>
</evidence>
<dbReference type="Gene3D" id="1.10.10.10">
    <property type="entry name" value="Winged helix-like DNA-binding domain superfamily/Winged helix DNA-binding domain"/>
    <property type="match status" value="1"/>
</dbReference>
<dbReference type="Gene3D" id="3.40.190.290">
    <property type="match status" value="1"/>
</dbReference>
<dbReference type="OrthoDB" id="7624726at2"/>
<evidence type="ECO:0000256" key="1">
    <source>
        <dbReference type="ARBA" id="ARBA00009437"/>
    </source>
</evidence>
<dbReference type="PANTHER" id="PTHR30537">
    <property type="entry name" value="HTH-TYPE TRANSCRIPTIONAL REGULATOR"/>
    <property type="match status" value="1"/>
</dbReference>
<evidence type="ECO:0000313" key="5">
    <source>
        <dbReference type="EMBL" id="QEE19756.1"/>
    </source>
</evidence>
<dbReference type="RefSeq" id="WP_147655396.1">
    <property type="nucleotide sequence ID" value="NZ_BMFM01000001.1"/>
</dbReference>
<dbReference type="InterPro" id="IPR036390">
    <property type="entry name" value="WH_DNA-bd_sf"/>
</dbReference>
<organism evidence="5 6">
    <name type="scientific">Paradevosia tibetensis</name>
    <dbReference type="NCBI Taxonomy" id="1447062"/>
    <lineage>
        <taxon>Bacteria</taxon>
        <taxon>Pseudomonadati</taxon>
        <taxon>Pseudomonadota</taxon>
        <taxon>Alphaproteobacteria</taxon>
        <taxon>Hyphomicrobiales</taxon>
        <taxon>Devosiaceae</taxon>
        <taxon>Paradevosia</taxon>
    </lineage>
</organism>
<reference evidence="5 6" key="1">
    <citation type="journal article" date="2015" name="Int. J. Syst. Evol. Microbiol.">
        <title>Youhaiella tibetensis gen. nov., sp. nov., isolated from subsurface sediment.</title>
        <authorList>
            <person name="Wang Y.X."/>
            <person name="Huang F.Q."/>
            <person name="Nogi Y."/>
            <person name="Pang S.J."/>
            <person name="Wang P.K."/>
            <person name="Lv J."/>
        </authorList>
    </citation>
    <scope>NUCLEOTIDE SEQUENCE [LARGE SCALE GENOMIC DNA]</scope>
    <source>
        <strain evidence="6">fig4</strain>
    </source>
</reference>
<dbReference type="SUPFAM" id="SSF53850">
    <property type="entry name" value="Periplasmic binding protein-like II"/>
    <property type="match status" value="1"/>
</dbReference>
<dbReference type="EMBL" id="CP041690">
    <property type="protein sequence ID" value="QEE19756.1"/>
    <property type="molecule type" value="Genomic_DNA"/>
</dbReference>
<dbReference type="GO" id="GO:0006351">
    <property type="term" value="P:DNA-templated transcription"/>
    <property type="evidence" value="ECO:0007669"/>
    <property type="project" value="TreeGrafter"/>
</dbReference>
<proteinExistence type="inferred from homology"/>
<dbReference type="InterPro" id="IPR000847">
    <property type="entry name" value="LysR_HTH_N"/>
</dbReference>
<dbReference type="InterPro" id="IPR058163">
    <property type="entry name" value="LysR-type_TF_proteobact-type"/>
</dbReference>
<dbReference type="KEGG" id="yti:FNA67_06020"/>
<dbReference type="InterPro" id="IPR036388">
    <property type="entry name" value="WH-like_DNA-bd_sf"/>
</dbReference>
<dbReference type="Pfam" id="PF00126">
    <property type="entry name" value="HTH_1"/>
    <property type="match status" value="1"/>
</dbReference>
<name>A0A5B9DL35_9HYPH</name>
<dbReference type="SUPFAM" id="SSF46785">
    <property type="entry name" value="Winged helix' DNA-binding domain"/>
    <property type="match status" value="1"/>
</dbReference>
<dbReference type="AlphaFoldDB" id="A0A5B9DL35"/>
<dbReference type="PANTHER" id="PTHR30537:SF3">
    <property type="entry name" value="TRANSCRIPTIONAL REGULATORY PROTEIN"/>
    <property type="match status" value="1"/>
</dbReference>
<dbReference type="FunFam" id="1.10.10.10:FF:000001">
    <property type="entry name" value="LysR family transcriptional regulator"/>
    <property type="match status" value="1"/>
</dbReference>
<dbReference type="GO" id="GO:0003700">
    <property type="term" value="F:DNA-binding transcription factor activity"/>
    <property type="evidence" value="ECO:0007669"/>
    <property type="project" value="InterPro"/>
</dbReference>
<sequence>MDWNLIRAFLATAEAGSLSAAARELKLTQPTLSRQVSALEASLGILLFDRVGRSLVLTPSGRELLVHVRRMGQAAEDLALMASGQAQSVEGLVKISASDIVAAYVLPPLLRKLHEREPGISVEVVASNGLSDILRREADIAIRHVRPAQPDLVARRCRDSAAHLYAARSYLDAHGRPERIEDLARADFVGFIRVEELVAVLRDERGLPLSLENFRWSANSFVVALEMVRQGLGIGVVQREAAERHDDIVQVMPQLEPFTIPVWLATHAELHTSRRIRLVFDFLAEMLG</sequence>
<keyword evidence="6" id="KW-1185">Reference proteome</keyword>
<keyword evidence="3" id="KW-0238">DNA-binding</keyword>
<evidence type="ECO:0000256" key="2">
    <source>
        <dbReference type="ARBA" id="ARBA00023015"/>
    </source>
</evidence>